<dbReference type="EMBL" id="HACM01006086">
    <property type="protein sequence ID" value="CRZ06528.1"/>
    <property type="molecule type" value="Transcribed_RNA"/>
</dbReference>
<feature type="domain" description="START" evidence="5">
    <location>
        <begin position="382"/>
        <end position="545"/>
    </location>
</feature>
<evidence type="ECO:0008006" key="7">
    <source>
        <dbReference type="Google" id="ProtNLM"/>
    </source>
</evidence>
<dbReference type="CDD" id="cd00821">
    <property type="entry name" value="PH"/>
    <property type="match status" value="1"/>
</dbReference>
<evidence type="ECO:0000259" key="5">
    <source>
        <dbReference type="PROSITE" id="PS50848"/>
    </source>
</evidence>
<feature type="domain" description="PH" evidence="4">
    <location>
        <begin position="1"/>
        <end position="89"/>
    </location>
</feature>
<evidence type="ECO:0000256" key="1">
    <source>
        <dbReference type="ARBA" id="ARBA00004240"/>
    </source>
</evidence>
<protein>
    <recommendedName>
        <fullName evidence="7">START domain-containing protein</fullName>
    </recommendedName>
</protein>
<dbReference type="SUPFAM" id="SSF50729">
    <property type="entry name" value="PH domain-like"/>
    <property type="match status" value="1"/>
</dbReference>
<keyword evidence="3" id="KW-1133">Transmembrane helix</keyword>
<dbReference type="Pfam" id="PF01852">
    <property type="entry name" value="START"/>
    <property type="match status" value="1"/>
</dbReference>
<dbReference type="PANTHER" id="PTHR19308">
    <property type="entry name" value="PHOSPHATIDYLCHOLINE TRANSFER PROTEIN"/>
    <property type="match status" value="1"/>
</dbReference>
<evidence type="ECO:0000313" key="6">
    <source>
        <dbReference type="EMBL" id="CRZ06528.1"/>
    </source>
</evidence>
<feature type="transmembrane region" description="Helical" evidence="3">
    <location>
        <begin position="149"/>
        <end position="182"/>
    </location>
</feature>
<name>A0A0H5QX21_9EUKA</name>
<dbReference type="Gene3D" id="3.30.530.20">
    <property type="match status" value="2"/>
</dbReference>
<dbReference type="GO" id="GO:0008289">
    <property type="term" value="F:lipid binding"/>
    <property type="evidence" value="ECO:0007669"/>
    <property type="project" value="InterPro"/>
</dbReference>
<dbReference type="InterPro" id="IPR051213">
    <property type="entry name" value="START_lipid_transfer"/>
</dbReference>
<reference evidence="6" key="1">
    <citation type="submission" date="2015-04" db="EMBL/GenBank/DDBJ databases">
        <title>The genome sequence of the plant pathogenic Rhizarian Plasmodiophora brassicae reveals insights in its biotrophic life cycle and the origin of chitin synthesis.</title>
        <authorList>
            <person name="Schwelm A."/>
            <person name="Fogelqvist J."/>
            <person name="Knaust A."/>
            <person name="Julke S."/>
            <person name="Lilja T."/>
            <person name="Dhandapani V."/>
            <person name="Bonilla-Rosso G."/>
            <person name="Karlsson M."/>
            <person name="Shevchenko A."/>
            <person name="Choi S.R."/>
            <person name="Kim H.G."/>
            <person name="Park J.Y."/>
            <person name="Lim Y.P."/>
            <person name="Ludwig-Muller J."/>
            <person name="Dixelius C."/>
        </authorList>
    </citation>
    <scope>NUCLEOTIDE SEQUENCE</scope>
    <source>
        <tissue evidence="6">Potato root galls</tissue>
    </source>
</reference>
<keyword evidence="2" id="KW-0256">Endoplasmic reticulum</keyword>
<sequence length="811" mass="90348">MEGPVDKRSDYLGIWRKRFLSLEGHYLILYSASRARALRVVNLNASCKVACSGRVVRVFHSNTGRWRSLRCATAHLAILWTQAIDSAIASSPAAIRENGPDRKRFPEWATSLLDINTDNWVSQPSSSATRQVWSLTLSPSHDALPFLALILFTAFCAVLFHLMFGTAVVFLAIAIIFIVAWFNPNFDADFANWLALQVKQYQPVFHSVKAPTFFMKTYTRLNIDAESAKAILLDTSSRFKWDPNVVRAVPDAKAGFVLLTFSNRSLLVEQKLFRLDDSSFIIAEHCDAYSSIFLFEQCDDPNSCMLTRLCRSSISDIDLSTIGIEALRQNVALAQKDLPNKHRGALTMKAPVRERGEKVSILDTALALLRSRIPAFMDLAQSENGWVRCKSSSSDLTIYEHSDSHIPLVKGIAEINHPAEFVMAILSDLKFKPQYDADLDSGHEINRWEHLRLAIVHLTYKSVWPVTSRDFCVTAHWIHLRDGSGYLLYATDAITPECPPNPEYVRGRIIHAGYLIQRRDGDKQCRVTWVAQVDLGRSLSVPTKRFAALKQPQHILGIARLLDSIVSSQSINIAPFMRVSSDLEVQATFGEEGPAAGSSSQNGITLRSCDQLGSDAARASLVELGEHVVASCTDLIHRCSWKRVQSKLNTSSFAVASQSDLLQVRTMIATTPSEILAVLFDVNRRHWYDKSVARARRLDLIDGCTALDLVDNSMAFGKWSHIVLSHWKPLDDASGFILGQCSTDNVEDTTLSCRTLLGLTGWHIQTKSTSDSRTTVVFVAKLNLTSSNSANKDGIFKTYICAVETLSKLFS</sequence>
<dbReference type="GO" id="GO:0005783">
    <property type="term" value="C:endoplasmic reticulum"/>
    <property type="evidence" value="ECO:0007669"/>
    <property type="project" value="UniProtKB-SubCell"/>
</dbReference>
<dbReference type="InterPro" id="IPR023393">
    <property type="entry name" value="START-like_dom_sf"/>
</dbReference>
<dbReference type="InterPro" id="IPR002913">
    <property type="entry name" value="START_lipid-bd_dom"/>
</dbReference>
<evidence type="ECO:0000256" key="2">
    <source>
        <dbReference type="ARBA" id="ARBA00022824"/>
    </source>
</evidence>
<evidence type="ECO:0000259" key="4">
    <source>
        <dbReference type="PROSITE" id="PS50003"/>
    </source>
</evidence>
<dbReference type="PROSITE" id="PS50848">
    <property type="entry name" value="START"/>
    <property type="match status" value="1"/>
</dbReference>
<dbReference type="InterPro" id="IPR001849">
    <property type="entry name" value="PH_domain"/>
</dbReference>
<evidence type="ECO:0000256" key="3">
    <source>
        <dbReference type="SAM" id="Phobius"/>
    </source>
</evidence>
<comment type="subcellular location">
    <subcellularLocation>
        <location evidence="1">Endoplasmic reticulum</location>
    </subcellularLocation>
</comment>
<keyword evidence="3" id="KW-0472">Membrane</keyword>
<dbReference type="InterPro" id="IPR011993">
    <property type="entry name" value="PH-like_dom_sf"/>
</dbReference>
<dbReference type="PANTHER" id="PTHR19308:SF14">
    <property type="entry name" value="START DOMAIN-CONTAINING PROTEIN"/>
    <property type="match status" value="1"/>
</dbReference>
<keyword evidence="3" id="KW-0812">Transmembrane</keyword>
<dbReference type="Gene3D" id="2.30.29.30">
    <property type="entry name" value="Pleckstrin-homology domain (PH domain)/Phosphotyrosine-binding domain (PTB)"/>
    <property type="match status" value="1"/>
</dbReference>
<dbReference type="AlphaFoldDB" id="A0A0H5QX21"/>
<dbReference type="PROSITE" id="PS50003">
    <property type="entry name" value="PH_DOMAIN"/>
    <property type="match status" value="1"/>
</dbReference>
<accession>A0A0H5QX21</accession>
<proteinExistence type="predicted"/>
<dbReference type="CDD" id="cd00177">
    <property type="entry name" value="START"/>
    <property type="match status" value="1"/>
</dbReference>
<dbReference type="SMART" id="SM00233">
    <property type="entry name" value="PH"/>
    <property type="match status" value="1"/>
</dbReference>
<organism evidence="6">
    <name type="scientific">Spongospora subterranea</name>
    <dbReference type="NCBI Taxonomy" id="70186"/>
    <lineage>
        <taxon>Eukaryota</taxon>
        <taxon>Sar</taxon>
        <taxon>Rhizaria</taxon>
        <taxon>Endomyxa</taxon>
        <taxon>Phytomyxea</taxon>
        <taxon>Plasmodiophorida</taxon>
        <taxon>Plasmodiophoridae</taxon>
        <taxon>Spongospora</taxon>
    </lineage>
</organism>
<dbReference type="SUPFAM" id="SSF55961">
    <property type="entry name" value="Bet v1-like"/>
    <property type="match status" value="2"/>
</dbReference>